<protein>
    <submittedName>
        <fullName evidence="1">Uncharacterized protein</fullName>
    </submittedName>
</protein>
<dbReference type="Proteomes" id="UP000317650">
    <property type="component" value="Chromosome 7"/>
</dbReference>
<name>A0A4S8JD96_MUSBA</name>
<sequence length="335" mass="36597">MEPTCEETGRELRRVTKIRVTKKILLFSSISPRLPSLFGPLRLHRRRRSPGRIKRRCYPSPPLRGSPSVTPFYVYLPRISAAFVPQDSSSWWRNASFRLGFCSIWWTLPLLEQWRGECGGGKLEIVASPNRPGTSREIHLDQRSNRYNADKSKKDALRTAILVSELLVDRVKESKQTDQRLAASHALNTVAMEIGDFGSGTEDNGLRLSQRSFNPAASSVDLPAVEPNLAVGAGERTNVPHVHHGGSEVAEEGVRVFGIGGDQGIGGSSIVELLVRVQQALLAHQILEVGVVEDCGGHDIERRQVVVAAGARAVGLRGVGERGVDIGLVVDPVAE</sequence>
<reference evidence="1 2" key="1">
    <citation type="journal article" date="2019" name="Nat. Plants">
        <title>Genome sequencing of Musa balbisiana reveals subgenome evolution and function divergence in polyploid bananas.</title>
        <authorList>
            <person name="Yao X."/>
        </authorList>
    </citation>
    <scope>NUCLEOTIDE SEQUENCE [LARGE SCALE GENOMIC DNA]</scope>
    <source>
        <strain evidence="2">cv. DH-PKW</strain>
        <tissue evidence="1">Leaves</tissue>
    </source>
</reference>
<dbReference type="EMBL" id="PYDT01000005">
    <property type="protein sequence ID" value="THU59740.1"/>
    <property type="molecule type" value="Genomic_DNA"/>
</dbReference>
<evidence type="ECO:0000313" key="2">
    <source>
        <dbReference type="Proteomes" id="UP000317650"/>
    </source>
</evidence>
<evidence type="ECO:0000313" key="1">
    <source>
        <dbReference type="EMBL" id="THU59740.1"/>
    </source>
</evidence>
<gene>
    <name evidence="1" type="ORF">C4D60_Mb07t05240</name>
</gene>
<keyword evidence="2" id="KW-1185">Reference proteome</keyword>
<proteinExistence type="predicted"/>
<dbReference type="AlphaFoldDB" id="A0A4S8JD96"/>
<comment type="caution">
    <text evidence="1">The sequence shown here is derived from an EMBL/GenBank/DDBJ whole genome shotgun (WGS) entry which is preliminary data.</text>
</comment>
<organism evidence="1 2">
    <name type="scientific">Musa balbisiana</name>
    <name type="common">Banana</name>
    <dbReference type="NCBI Taxonomy" id="52838"/>
    <lineage>
        <taxon>Eukaryota</taxon>
        <taxon>Viridiplantae</taxon>
        <taxon>Streptophyta</taxon>
        <taxon>Embryophyta</taxon>
        <taxon>Tracheophyta</taxon>
        <taxon>Spermatophyta</taxon>
        <taxon>Magnoliopsida</taxon>
        <taxon>Liliopsida</taxon>
        <taxon>Zingiberales</taxon>
        <taxon>Musaceae</taxon>
        <taxon>Musa</taxon>
    </lineage>
</organism>
<accession>A0A4S8JD96</accession>